<gene>
    <name evidence="1" type="ORF">HUE56_29395</name>
</gene>
<evidence type="ECO:0000313" key="2">
    <source>
        <dbReference type="Proteomes" id="UP000509702"/>
    </source>
</evidence>
<proteinExistence type="predicted"/>
<accession>A0A6N1ATL1</accession>
<dbReference type="KEGG" id="aoz:HUE56_29395"/>
<dbReference type="Proteomes" id="UP000509702">
    <property type="component" value="Plasmid unnamed7"/>
</dbReference>
<sequence>MRGEHHHPSYRDHFRVADKYIEIQANHTRRNRMPRGHELTQQIMRAQAFRMVEEEDRSWHIIFGRACVGVIRENANGSFSCGMFHEPAHRSPKSALRRLACRVLGIDPNAIHDDGGKPGR</sequence>
<name>A0A6N1ATL1_9PROT</name>
<keyword evidence="1" id="KW-0614">Plasmid</keyword>
<reference evidence="1 2" key="1">
    <citation type="submission" date="2020-06" db="EMBL/GenBank/DDBJ databases">
        <title>Complete genome of Azosprillum oryzae KACC14407.</title>
        <authorList>
            <person name="Kim M."/>
            <person name="Park Y.-J."/>
            <person name="Shin J.-H."/>
        </authorList>
    </citation>
    <scope>NUCLEOTIDE SEQUENCE [LARGE SCALE GENOMIC DNA]</scope>
    <source>
        <strain evidence="1 2">KACC 14407</strain>
        <plasmid evidence="1 2">unnamed7</plasmid>
    </source>
</reference>
<evidence type="ECO:0000313" key="1">
    <source>
        <dbReference type="EMBL" id="QKS54623.1"/>
    </source>
</evidence>
<dbReference type="AlphaFoldDB" id="A0A6N1ATL1"/>
<organism evidence="1 2">
    <name type="scientific">Azospirillum oryzae</name>
    <dbReference type="NCBI Taxonomy" id="286727"/>
    <lineage>
        <taxon>Bacteria</taxon>
        <taxon>Pseudomonadati</taxon>
        <taxon>Pseudomonadota</taxon>
        <taxon>Alphaproteobacteria</taxon>
        <taxon>Rhodospirillales</taxon>
        <taxon>Azospirillaceae</taxon>
        <taxon>Azospirillum</taxon>
    </lineage>
</organism>
<dbReference type="RefSeq" id="WP_136705931.1">
    <property type="nucleotide sequence ID" value="NZ_BSOV01000001.1"/>
</dbReference>
<dbReference type="EMBL" id="CP054622">
    <property type="protein sequence ID" value="QKS54623.1"/>
    <property type="molecule type" value="Genomic_DNA"/>
</dbReference>
<keyword evidence="2" id="KW-1185">Reference proteome</keyword>
<geneLocation type="plasmid" evidence="1 2">
    <name>unnamed7</name>
</geneLocation>
<protein>
    <submittedName>
        <fullName evidence="1">Uncharacterized protein</fullName>
    </submittedName>
</protein>